<comment type="caution">
    <text evidence="1">The sequence shown here is derived from an EMBL/GenBank/DDBJ whole genome shotgun (WGS) entry which is preliminary data.</text>
</comment>
<reference evidence="1 2" key="1">
    <citation type="submission" date="2024-01" db="EMBL/GenBank/DDBJ databases">
        <title>A draft genome for the cacao thread blight pathogen Marasmiellus scandens.</title>
        <authorList>
            <person name="Baruah I.K."/>
            <person name="Leung J."/>
            <person name="Bukari Y."/>
            <person name="Amoako-Attah I."/>
            <person name="Meinhardt L.W."/>
            <person name="Bailey B.A."/>
            <person name="Cohen S.P."/>
        </authorList>
    </citation>
    <scope>NUCLEOTIDE SEQUENCE [LARGE SCALE GENOMIC DNA]</scope>
    <source>
        <strain evidence="1 2">GH-19</strain>
    </source>
</reference>
<sequence length="598" mass="68107">MTSPPTISPSTSVNSPHPLLGYSEFVLDARFDKFWRTTWGKPRNEVFAKLSHRDKEYEYLSVLPPKNSNPEFNNRISNVTGILMCSEYGTLWRDLTSELEGIETGSPTLPRPDPSPWDQMNEHLGKPWHDGHFHNDDGSPVLWGDWEIQGDTIEDGSEGALADGPLFRVFQIIGQSGIGKSMSLYIVLALRLMDSKPTFLQTQQGEAHFFCSSGTYKVALPERPSWGKKLTVQEMLLFDSDAEVAKPDNFWSYDAPIPIVEACSPRDERTRWCRKMSVTRWYMRPMSLAEFLAASTLQSQSLKMEQELLEQCYNTFGPNAREAYDYCGQPDGILQYESDIVEAIKSTSSNALRAVLLKSSYSYDTSLSHHLMLVTAGPTRYLHRAGLVTNQIYELVRNQYESDKDCRIIDLFSVFCYPETCVSAGYIFKDTMHRILKRGMCLEVWTMSDTNTGTKNRLYDTNMDYPTQWLRIGDVVELLENQVATGPLPSDVFGRKDELLQGVYCQPLDSNTAAFDAYFWSAPEKTIWMFQFTVSKEHDAKHSGLQWIKERAPDDIKIKIVVFSPQKTVRLAIQKTSPNVDAVYHVYMHDIEALAQGH</sequence>
<protein>
    <submittedName>
        <fullName evidence="1">Uncharacterized protein</fullName>
    </submittedName>
</protein>
<organism evidence="1 2">
    <name type="scientific">Marasmiellus scandens</name>
    <dbReference type="NCBI Taxonomy" id="2682957"/>
    <lineage>
        <taxon>Eukaryota</taxon>
        <taxon>Fungi</taxon>
        <taxon>Dikarya</taxon>
        <taxon>Basidiomycota</taxon>
        <taxon>Agaricomycotina</taxon>
        <taxon>Agaricomycetes</taxon>
        <taxon>Agaricomycetidae</taxon>
        <taxon>Agaricales</taxon>
        <taxon>Marasmiineae</taxon>
        <taxon>Omphalotaceae</taxon>
        <taxon>Marasmiellus</taxon>
    </lineage>
</organism>
<proteinExistence type="predicted"/>
<name>A0ABR1IW68_9AGAR</name>
<evidence type="ECO:0000313" key="2">
    <source>
        <dbReference type="Proteomes" id="UP001498398"/>
    </source>
</evidence>
<dbReference type="InterPro" id="IPR052980">
    <property type="entry name" value="Crinkler_effector"/>
</dbReference>
<dbReference type="PANTHER" id="PTHR33129:SF1">
    <property type="entry name" value="ATP-BINDING PROTEIN"/>
    <property type="match status" value="1"/>
</dbReference>
<dbReference type="EMBL" id="JBANRG010000057">
    <property type="protein sequence ID" value="KAK7442786.1"/>
    <property type="molecule type" value="Genomic_DNA"/>
</dbReference>
<keyword evidence="2" id="KW-1185">Reference proteome</keyword>
<evidence type="ECO:0000313" key="1">
    <source>
        <dbReference type="EMBL" id="KAK7442786.1"/>
    </source>
</evidence>
<accession>A0ABR1IW68</accession>
<dbReference type="Proteomes" id="UP001498398">
    <property type="component" value="Unassembled WGS sequence"/>
</dbReference>
<dbReference type="PANTHER" id="PTHR33129">
    <property type="entry name" value="PROTEIN KINASE DOMAIN-CONTAINING PROTEIN-RELATED"/>
    <property type="match status" value="1"/>
</dbReference>
<gene>
    <name evidence="1" type="ORF">VKT23_016031</name>
</gene>